<gene>
    <name evidence="4" type="ORF">OMP38_31960</name>
</gene>
<dbReference type="PANTHER" id="PTHR30055">
    <property type="entry name" value="HTH-TYPE TRANSCRIPTIONAL REGULATOR RUTR"/>
    <property type="match status" value="1"/>
</dbReference>
<dbReference type="EMBL" id="JAPDHZ010000008">
    <property type="protein sequence ID" value="MDG0794930.1"/>
    <property type="molecule type" value="Genomic_DNA"/>
</dbReference>
<dbReference type="InterPro" id="IPR050109">
    <property type="entry name" value="HTH-type_TetR-like_transc_reg"/>
</dbReference>
<dbReference type="AlphaFoldDB" id="A0A9X4QRI6"/>
<dbReference type="RefSeq" id="WP_277568645.1">
    <property type="nucleotide sequence ID" value="NZ_JAPDHZ010000008.1"/>
</dbReference>
<evidence type="ECO:0000259" key="3">
    <source>
        <dbReference type="PROSITE" id="PS50977"/>
    </source>
</evidence>
<dbReference type="SUPFAM" id="SSF46689">
    <property type="entry name" value="Homeodomain-like"/>
    <property type="match status" value="1"/>
</dbReference>
<proteinExistence type="predicted"/>
<evidence type="ECO:0000313" key="4">
    <source>
        <dbReference type="EMBL" id="MDG0794930.1"/>
    </source>
</evidence>
<evidence type="ECO:0000313" key="5">
    <source>
        <dbReference type="Proteomes" id="UP001153387"/>
    </source>
</evidence>
<protein>
    <submittedName>
        <fullName evidence="4">TetR/AcrR family transcriptional regulator</fullName>
    </submittedName>
</protein>
<dbReference type="GO" id="GO:0006355">
    <property type="term" value="P:regulation of DNA-templated transcription"/>
    <property type="evidence" value="ECO:0007669"/>
    <property type="project" value="UniProtKB-ARBA"/>
</dbReference>
<reference evidence="4 5" key="1">
    <citation type="submission" date="2022-10" db="EMBL/GenBank/DDBJ databases">
        <title>Comparative genomic analysis of Cohnella hashimotonis sp. nov., isolated from the International Space Station.</title>
        <authorList>
            <person name="Simpson A."/>
            <person name="Venkateswaran K."/>
        </authorList>
    </citation>
    <scope>NUCLEOTIDE SEQUENCE [LARGE SCALE GENOMIC DNA]</scope>
    <source>
        <strain evidence="4 5">DSM 18997</strain>
    </source>
</reference>
<dbReference type="Gene3D" id="1.10.357.10">
    <property type="entry name" value="Tetracycline Repressor, domain 2"/>
    <property type="match status" value="1"/>
</dbReference>
<name>A0A9X4QRI6_9BACL</name>
<dbReference type="PROSITE" id="PS50977">
    <property type="entry name" value="HTH_TETR_2"/>
    <property type="match status" value="1"/>
</dbReference>
<dbReference type="InterPro" id="IPR036271">
    <property type="entry name" value="Tet_transcr_reg_TetR-rel_C_sf"/>
</dbReference>
<dbReference type="InterPro" id="IPR009057">
    <property type="entry name" value="Homeodomain-like_sf"/>
</dbReference>
<feature type="domain" description="HTH tetR-type" evidence="3">
    <location>
        <begin position="9"/>
        <end position="69"/>
    </location>
</feature>
<sequence>MNGFEKRAQQIKERIRVATLEILREAGPGKLRIADLSKRAGVSQVTIYNYFGSKEGLVRDAFKSYMDRAVESFEAYMREGHSMREQIAHILQLEKDSYRDFPPGLIKEMLAEDAELAAYIETVYKEKTVPWTVRMIEEGKASGEISARVSAEHVLAFIQLYMNQYRTLLEMAERSADKDGFLEGMVHMFFYGICGKE</sequence>
<dbReference type="SUPFAM" id="SSF48498">
    <property type="entry name" value="Tetracyclin repressor-like, C-terminal domain"/>
    <property type="match status" value="1"/>
</dbReference>
<dbReference type="Gene3D" id="1.10.10.60">
    <property type="entry name" value="Homeodomain-like"/>
    <property type="match status" value="1"/>
</dbReference>
<keyword evidence="1 2" id="KW-0238">DNA-binding</keyword>
<dbReference type="PRINTS" id="PR00455">
    <property type="entry name" value="HTHTETR"/>
</dbReference>
<dbReference type="Proteomes" id="UP001153387">
    <property type="component" value="Unassembled WGS sequence"/>
</dbReference>
<dbReference type="GO" id="GO:0003677">
    <property type="term" value="F:DNA binding"/>
    <property type="evidence" value="ECO:0007669"/>
    <property type="project" value="UniProtKB-UniRule"/>
</dbReference>
<feature type="DNA-binding region" description="H-T-H motif" evidence="2">
    <location>
        <begin position="32"/>
        <end position="51"/>
    </location>
</feature>
<accession>A0A9X4QRI6</accession>
<keyword evidence="5" id="KW-1185">Reference proteome</keyword>
<evidence type="ECO:0000256" key="1">
    <source>
        <dbReference type="ARBA" id="ARBA00023125"/>
    </source>
</evidence>
<dbReference type="Pfam" id="PF00440">
    <property type="entry name" value="TetR_N"/>
    <property type="match status" value="1"/>
</dbReference>
<dbReference type="InterPro" id="IPR001647">
    <property type="entry name" value="HTH_TetR"/>
</dbReference>
<comment type="caution">
    <text evidence="4">The sequence shown here is derived from an EMBL/GenBank/DDBJ whole genome shotgun (WGS) entry which is preliminary data.</text>
</comment>
<organism evidence="4 5">
    <name type="scientific">Cohnella ginsengisoli</name>
    <dbReference type="NCBI Taxonomy" id="425004"/>
    <lineage>
        <taxon>Bacteria</taxon>
        <taxon>Bacillati</taxon>
        <taxon>Bacillota</taxon>
        <taxon>Bacilli</taxon>
        <taxon>Bacillales</taxon>
        <taxon>Paenibacillaceae</taxon>
        <taxon>Cohnella</taxon>
    </lineage>
</organism>
<dbReference type="PANTHER" id="PTHR30055:SF222">
    <property type="entry name" value="REGULATORY PROTEIN"/>
    <property type="match status" value="1"/>
</dbReference>
<evidence type="ECO:0000256" key="2">
    <source>
        <dbReference type="PROSITE-ProRule" id="PRU00335"/>
    </source>
</evidence>